<dbReference type="AlphaFoldDB" id="A0A5B6WSK4"/>
<dbReference type="EMBL" id="SMMG02000002">
    <property type="protein sequence ID" value="KAA3484860.1"/>
    <property type="molecule type" value="Genomic_DNA"/>
</dbReference>
<evidence type="ECO:0000259" key="1">
    <source>
        <dbReference type="Pfam" id="PF00078"/>
    </source>
</evidence>
<dbReference type="PANTHER" id="PTHR33116:SF86">
    <property type="entry name" value="REVERSE TRANSCRIPTASE DOMAIN-CONTAINING PROTEIN"/>
    <property type="match status" value="1"/>
</dbReference>
<accession>A0A5B6WSK4</accession>
<evidence type="ECO:0000313" key="2">
    <source>
        <dbReference type="EMBL" id="KAA3484860.1"/>
    </source>
</evidence>
<protein>
    <submittedName>
        <fullName evidence="2">Reverse transcriptase</fullName>
    </submittedName>
</protein>
<keyword evidence="3" id="KW-1185">Reference proteome</keyword>
<evidence type="ECO:0000313" key="3">
    <source>
        <dbReference type="Proteomes" id="UP000325315"/>
    </source>
</evidence>
<comment type="caution">
    <text evidence="2">The sequence shown here is derived from an EMBL/GenBank/DDBJ whole genome shotgun (WGS) entry which is preliminary data.</text>
</comment>
<keyword evidence="2" id="KW-0808">Transferase</keyword>
<dbReference type="GO" id="GO:0003964">
    <property type="term" value="F:RNA-directed DNA polymerase activity"/>
    <property type="evidence" value="ECO:0007669"/>
    <property type="project" value="UniProtKB-KW"/>
</dbReference>
<dbReference type="Pfam" id="PF00078">
    <property type="entry name" value="RVT_1"/>
    <property type="match status" value="1"/>
</dbReference>
<name>A0A5B6WSK4_9ROSI</name>
<keyword evidence="2" id="KW-0548">Nucleotidyltransferase</keyword>
<feature type="domain" description="Reverse transcriptase" evidence="1">
    <location>
        <begin position="9"/>
        <end position="108"/>
    </location>
</feature>
<reference evidence="3" key="1">
    <citation type="journal article" date="2019" name="Plant Biotechnol. J.">
        <title>Genome sequencing of the Australian wild diploid species Gossypium australe highlights disease resistance and delayed gland morphogenesis.</title>
        <authorList>
            <person name="Cai Y."/>
            <person name="Cai X."/>
            <person name="Wang Q."/>
            <person name="Wang P."/>
            <person name="Zhang Y."/>
            <person name="Cai C."/>
            <person name="Xu Y."/>
            <person name="Wang K."/>
            <person name="Zhou Z."/>
            <person name="Wang C."/>
            <person name="Geng S."/>
            <person name="Li B."/>
            <person name="Dong Q."/>
            <person name="Hou Y."/>
            <person name="Wang H."/>
            <person name="Ai P."/>
            <person name="Liu Z."/>
            <person name="Yi F."/>
            <person name="Sun M."/>
            <person name="An G."/>
            <person name="Cheng J."/>
            <person name="Zhang Y."/>
            <person name="Shi Q."/>
            <person name="Xie Y."/>
            <person name="Shi X."/>
            <person name="Chang Y."/>
            <person name="Huang F."/>
            <person name="Chen Y."/>
            <person name="Hong S."/>
            <person name="Mi L."/>
            <person name="Sun Q."/>
            <person name="Zhang L."/>
            <person name="Zhou B."/>
            <person name="Peng R."/>
            <person name="Zhang X."/>
            <person name="Liu F."/>
        </authorList>
    </citation>
    <scope>NUCLEOTIDE SEQUENCE [LARGE SCALE GENOMIC DNA]</scope>
    <source>
        <strain evidence="3">cv. PA1801</strain>
    </source>
</reference>
<keyword evidence="2" id="KW-0695">RNA-directed DNA polymerase</keyword>
<dbReference type="OrthoDB" id="997411at2759"/>
<sequence length="351" mass="39771">MGCVHSVRYLIKCNNTLSNVIFPKRGLRQGDPLSLYLFLFCVEAFSRMLIHAQSNNLLRSICASMNGPRINHLFFTDDALLFMSNKKVMLNALNFATVLGQEINFEKSMVLFSPKTSSSQRRNFDDLFGMNVIEKLDKYLSLPLPIGKKKKIAFIEVTNGLSCRINSWTKRLLSYDGKEVFIKAVLQSIPIYALSIFLALKGVIEGLQTNLSKTWWAGKDKGKFSSMLPWKTLCHPNGMEGLSIRDMRLFNLALIGRQDSNNFNAKKIDKASFNWSSIVAAAEALKNGFSWQVGNGDRVNIRVDNWGMEDLNGGALISNMLNPLESSVRDLWLGDERRWDIDQVYKLYGKD</sequence>
<dbReference type="InterPro" id="IPR000477">
    <property type="entry name" value="RT_dom"/>
</dbReference>
<organism evidence="2 3">
    <name type="scientific">Gossypium australe</name>
    <dbReference type="NCBI Taxonomy" id="47621"/>
    <lineage>
        <taxon>Eukaryota</taxon>
        <taxon>Viridiplantae</taxon>
        <taxon>Streptophyta</taxon>
        <taxon>Embryophyta</taxon>
        <taxon>Tracheophyta</taxon>
        <taxon>Spermatophyta</taxon>
        <taxon>Magnoliopsida</taxon>
        <taxon>eudicotyledons</taxon>
        <taxon>Gunneridae</taxon>
        <taxon>Pentapetalae</taxon>
        <taxon>rosids</taxon>
        <taxon>malvids</taxon>
        <taxon>Malvales</taxon>
        <taxon>Malvaceae</taxon>
        <taxon>Malvoideae</taxon>
        <taxon>Gossypium</taxon>
    </lineage>
</organism>
<dbReference type="PANTHER" id="PTHR33116">
    <property type="entry name" value="REVERSE TRANSCRIPTASE ZINC-BINDING DOMAIN-CONTAINING PROTEIN-RELATED-RELATED"/>
    <property type="match status" value="1"/>
</dbReference>
<proteinExistence type="predicted"/>
<gene>
    <name evidence="2" type="ORF">EPI10_006914</name>
</gene>
<dbReference type="Proteomes" id="UP000325315">
    <property type="component" value="Unassembled WGS sequence"/>
</dbReference>